<evidence type="ECO:0000256" key="4">
    <source>
        <dbReference type="ARBA" id="ARBA00022989"/>
    </source>
</evidence>
<sequence>MGEQVSARKDVRPAQMDVPYTGLVDGAPYVHDAPHLLVSGRTGSSKTRSVLAIQAASWGRRPVVAVSSKGDLAEMTARRRTKLGPCYLMDLAGEVSDAKAAELGLTRVASDPVALITDDDSAVELAGLLQEVGTLGSGDGKGGGDAFWMGLAEGPLAAILQASGWYVDPETGDDVWGGGIRWARRAALNSGVTDEKADEDAPVDLQTPSWDAAIARCATIDSIWGDELLAAKDLDPRQRDSIGINMRVALKAWASRKVAGRGELAPFTPDLLTDHAAATLYLTSPWTGSAASAASSTMTSIVNHWRRGEGTRPTLLMVIDECPSISPLPRLGAWLADLRSYGVRIVAACQSSSQFAPRWGQEGLKILRDIFPGILILPGAPEREILEQAAWSMLPEERVTGSTGADGKTSLSRDRVASFEGSELLPRKKGTALLIVGGMPERVVDLVDISATTVGS</sequence>
<dbReference type="Proteomes" id="UP001501170">
    <property type="component" value="Unassembled WGS sequence"/>
</dbReference>
<dbReference type="CDD" id="cd01127">
    <property type="entry name" value="TrwB_TraG_TraD_VirD4"/>
    <property type="match status" value="1"/>
</dbReference>
<gene>
    <name evidence="7" type="ORF">GCM10009855_14040</name>
</gene>
<dbReference type="EMBL" id="BAAARB010000005">
    <property type="protein sequence ID" value="GAA2375932.1"/>
    <property type="molecule type" value="Genomic_DNA"/>
</dbReference>
<comment type="caution">
    <text evidence="7">The sequence shown here is derived from an EMBL/GenBank/DDBJ whole genome shotgun (WGS) entry which is preliminary data.</text>
</comment>
<keyword evidence="2" id="KW-1003">Cell membrane</keyword>
<dbReference type="InterPro" id="IPR032689">
    <property type="entry name" value="TraG-D_C"/>
</dbReference>
<keyword evidence="8" id="KW-1185">Reference proteome</keyword>
<evidence type="ECO:0000259" key="6">
    <source>
        <dbReference type="Pfam" id="PF12696"/>
    </source>
</evidence>
<name>A0ABN3HCH1_9ACTN</name>
<proteinExistence type="predicted"/>
<dbReference type="Gene3D" id="3.40.50.300">
    <property type="entry name" value="P-loop containing nucleotide triphosphate hydrolases"/>
    <property type="match status" value="1"/>
</dbReference>
<dbReference type="Pfam" id="PF12696">
    <property type="entry name" value="TraG-D_C"/>
    <property type="match status" value="1"/>
</dbReference>
<keyword evidence="4" id="KW-1133">Transmembrane helix</keyword>
<accession>A0ABN3HCH1</accession>
<reference evidence="7 8" key="1">
    <citation type="journal article" date="2019" name="Int. J. Syst. Evol. Microbiol.">
        <title>The Global Catalogue of Microorganisms (GCM) 10K type strain sequencing project: providing services to taxonomists for standard genome sequencing and annotation.</title>
        <authorList>
            <consortium name="The Broad Institute Genomics Platform"/>
            <consortium name="The Broad Institute Genome Sequencing Center for Infectious Disease"/>
            <person name="Wu L."/>
            <person name="Ma J."/>
        </authorList>
    </citation>
    <scope>NUCLEOTIDE SEQUENCE [LARGE SCALE GENOMIC DNA]</scope>
    <source>
        <strain evidence="7 8">JCM 16227</strain>
    </source>
</reference>
<dbReference type="InterPro" id="IPR051539">
    <property type="entry name" value="T4SS-coupling_protein"/>
</dbReference>
<evidence type="ECO:0000313" key="7">
    <source>
        <dbReference type="EMBL" id="GAA2375932.1"/>
    </source>
</evidence>
<keyword evidence="5" id="KW-0472">Membrane</keyword>
<dbReference type="InterPro" id="IPR027417">
    <property type="entry name" value="P-loop_NTPase"/>
</dbReference>
<dbReference type="PANTHER" id="PTHR37937:SF1">
    <property type="entry name" value="CONJUGATIVE TRANSFER: DNA TRANSPORT"/>
    <property type="match status" value="1"/>
</dbReference>
<evidence type="ECO:0000256" key="5">
    <source>
        <dbReference type="ARBA" id="ARBA00023136"/>
    </source>
</evidence>
<dbReference type="SUPFAM" id="SSF52540">
    <property type="entry name" value="P-loop containing nucleoside triphosphate hydrolases"/>
    <property type="match status" value="1"/>
</dbReference>
<evidence type="ECO:0000256" key="3">
    <source>
        <dbReference type="ARBA" id="ARBA00022692"/>
    </source>
</evidence>
<evidence type="ECO:0000313" key="8">
    <source>
        <dbReference type="Proteomes" id="UP001501170"/>
    </source>
</evidence>
<protein>
    <recommendedName>
        <fullName evidence="6">TraD/TraG TraM recognition site domain-containing protein</fullName>
    </recommendedName>
</protein>
<keyword evidence="3" id="KW-0812">Transmembrane</keyword>
<evidence type="ECO:0000256" key="1">
    <source>
        <dbReference type="ARBA" id="ARBA00004651"/>
    </source>
</evidence>
<comment type="subcellular location">
    <subcellularLocation>
        <location evidence="1">Cell membrane</location>
        <topology evidence="1">Multi-pass membrane protein</topology>
    </subcellularLocation>
</comment>
<feature type="domain" description="TraD/TraG TraM recognition site" evidence="6">
    <location>
        <begin position="315"/>
        <end position="387"/>
    </location>
</feature>
<organism evidence="7 8">
    <name type="scientific">Gordonia cholesterolivorans</name>
    <dbReference type="NCBI Taxonomy" id="559625"/>
    <lineage>
        <taxon>Bacteria</taxon>
        <taxon>Bacillati</taxon>
        <taxon>Actinomycetota</taxon>
        <taxon>Actinomycetes</taxon>
        <taxon>Mycobacteriales</taxon>
        <taxon>Gordoniaceae</taxon>
        <taxon>Gordonia</taxon>
    </lineage>
</organism>
<dbReference type="PANTHER" id="PTHR37937">
    <property type="entry name" value="CONJUGATIVE TRANSFER: DNA TRANSPORT"/>
    <property type="match status" value="1"/>
</dbReference>
<evidence type="ECO:0000256" key="2">
    <source>
        <dbReference type="ARBA" id="ARBA00022475"/>
    </source>
</evidence>